<name>A0A3N0E036_9ACTN</name>
<evidence type="ECO:0000313" key="3">
    <source>
        <dbReference type="Proteomes" id="UP000277094"/>
    </source>
</evidence>
<organism evidence="2 3">
    <name type="scientific">Nocardioides marmorisolisilvae</name>
    <dbReference type="NCBI Taxonomy" id="1542737"/>
    <lineage>
        <taxon>Bacteria</taxon>
        <taxon>Bacillati</taxon>
        <taxon>Actinomycetota</taxon>
        <taxon>Actinomycetes</taxon>
        <taxon>Propionibacteriales</taxon>
        <taxon>Nocardioidaceae</taxon>
        <taxon>Nocardioides</taxon>
    </lineage>
</organism>
<keyword evidence="3" id="KW-1185">Reference proteome</keyword>
<feature type="region of interest" description="Disordered" evidence="1">
    <location>
        <begin position="37"/>
        <end position="66"/>
    </location>
</feature>
<protein>
    <submittedName>
        <fullName evidence="2">Uncharacterized protein</fullName>
    </submittedName>
</protein>
<gene>
    <name evidence="2" type="ORF">EFL95_02280</name>
</gene>
<proteinExistence type="predicted"/>
<reference evidence="2 3" key="1">
    <citation type="submission" date="2018-11" db="EMBL/GenBank/DDBJ databases">
        <authorList>
            <person name="Li F."/>
        </authorList>
    </citation>
    <scope>NUCLEOTIDE SEQUENCE [LARGE SCALE GENOMIC DNA]</scope>
    <source>
        <strain evidence="2 3">KIS18-7</strain>
    </source>
</reference>
<sequence length="227" mass="22870">MVLGTVFAVIFAVAHLLGGGGGGGGAATQTAADLGKAKQTANGGPLGPRPVSGPSATATGTPPASALAVPDGPCSLDDITVTPVMGDVAAGSAISLVLQLSGVQPACNFKVSSHTLVAKVTHWGQTVWSSQQCTAAIPKQTVVVRSAQPTTVQVSWSGRRSDDTCSRSTSWAPPTSYRLIASVVGSEPGQTAFKLTMPPQAVVTTTVHPKPHKAKRQTPTATANAGR</sequence>
<feature type="compositionally biased region" description="Polar residues" evidence="1">
    <location>
        <begin position="217"/>
        <end position="227"/>
    </location>
</feature>
<comment type="caution">
    <text evidence="2">The sequence shown here is derived from an EMBL/GenBank/DDBJ whole genome shotgun (WGS) entry which is preliminary data.</text>
</comment>
<accession>A0A3N0E036</accession>
<dbReference type="Proteomes" id="UP000277094">
    <property type="component" value="Unassembled WGS sequence"/>
</dbReference>
<dbReference type="EMBL" id="RJSG01000001">
    <property type="protein sequence ID" value="RNL81218.1"/>
    <property type="molecule type" value="Genomic_DNA"/>
</dbReference>
<feature type="region of interest" description="Disordered" evidence="1">
    <location>
        <begin position="207"/>
        <end position="227"/>
    </location>
</feature>
<dbReference type="AlphaFoldDB" id="A0A3N0E036"/>
<feature type="compositionally biased region" description="Low complexity" evidence="1">
    <location>
        <begin position="52"/>
        <end position="66"/>
    </location>
</feature>
<evidence type="ECO:0000313" key="2">
    <source>
        <dbReference type="EMBL" id="RNL81218.1"/>
    </source>
</evidence>
<evidence type="ECO:0000256" key="1">
    <source>
        <dbReference type="SAM" id="MobiDB-lite"/>
    </source>
</evidence>